<evidence type="ECO:0008006" key="3">
    <source>
        <dbReference type="Google" id="ProtNLM"/>
    </source>
</evidence>
<evidence type="ECO:0000313" key="2">
    <source>
        <dbReference type="EMBL" id="QHS88805.1"/>
    </source>
</evidence>
<accession>A0A6C0B985</accession>
<keyword evidence="1" id="KW-1133">Transmembrane helix</keyword>
<feature type="transmembrane region" description="Helical" evidence="1">
    <location>
        <begin position="39"/>
        <end position="62"/>
    </location>
</feature>
<proteinExistence type="predicted"/>
<feature type="transmembrane region" description="Helical" evidence="1">
    <location>
        <begin position="82"/>
        <end position="105"/>
    </location>
</feature>
<feature type="transmembrane region" description="Helical" evidence="1">
    <location>
        <begin position="183"/>
        <end position="198"/>
    </location>
</feature>
<evidence type="ECO:0000256" key="1">
    <source>
        <dbReference type="SAM" id="Phobius"/>
    </source>
</evidence>
<feature type="transmembrane region" description="Helical" evidence="1">
    <location>
        <begin position="12"/>
        <end position="33"/>
    </location>
</feature>
<name>A0A6C0B985_9ZZZZ</name>
<organism evidence="2">
    <name type="scientific">viral metagenome</name>
    <dbReference type="NCBI Taxonomy" id="1070528"/>
    <lineage>
        <taxon>unclassified sequences</taxon>
        <taxon>metagenomes</taxon>
        <taxon>organismal metagenomes</taxon>
    </lineage>
</organism>
<protein>
    <recommendedName>
        <fullName evidence="3">Fatty acid hydroxylase domain-containing protein</fullName>
    </recommendedName>
</protein>
<dbReference type="EMBL" id="MN739102">
    <property type="protein sequence ID" value="QHS88805.1"/>
    <property type="molecule type" value="Genomic_DNA"/>
</dbReference>
<feature type="transmembrane region" description="Helical" evidence="1">
    <location>
        <begin position="111"/>
        <end position="133"/>
    </location>
</feature>
<sequence length="203" mass="24401">MLHILSKKKLPLIINHHFLSLFIVFILATVLTYKTFPPIQIWVSLILLYYYSYIIHIFFHYLPENINMHVIFHHLNDENNSIFIKFFNLYIECLSNILIFVMFYFVQKIYYINFVPAIIIFYYGFIYTTIHIINYSLFHCSKAHVLHHEYAGDIKKSCNYGLDIMDQIFLTTCDNTIEDQNHILLNILFAFFASYYVFKPSIF</sequence>
<keyword evidence="1" id="KW-0812">Transmembrane</keyword>
<reference evidence="2" key="1">
    <citation type="journal article" date="2020" name="Nature">
        <title>Giant virus diversity and host interactions through global metagenomics.</title>
        <authorList>
            <person name="Schulz F."/>
            <person name="Roux S."/>
            <person name="Paez-Espino D."/>
            <person name="Jungbluth S."/>
            <person name="Walsh D.A."/>
            <person name="Denef V.J."/>
            <person name="McMahon K.D."/>
            <person name="Konstantinidis K.T."/>
            <person name="Eloe-Fadrosh E.A."/>
            <person name="Kyrpides N.C."/>
            <person name="Woyke T."/>
        </authorList>
    </citation>
    <scope>NUCLEOTIDE SEQUENCE</scope>
    <source>
        <strain evidence="2">GVMAG-M-3300010158-59</strain>
    </source>
</reference>
<keyword evidence="1" id="KW-0472">Membrane</keyword>
<dbReference type="AlphaFoldDB" id="A0A6C0B985"/>